<feature type="domain" description="Polysaccharide lyase family 8 central" evidence="6">
    <location>
        <begin position="422"/>
        <end position="678"/>
    </location>
</feature>
<dbReference type="InterPro" id="IPR003159">
    <property type="entry name" value="Lyase_8_central_dom"/>
</dbReference>
<feature type="domain" description="Polysaccharide lyase 8 N-terminal alpha-helical" evidence="8">
    <location>
        <begin position="181"/>
        <end position="350"/>
    </location>
</feature>
<feature type="domain" description="Polysaccharide lyase family 8 C-terminal" evidence="7">
    <location>
        <begin position="694"/>
        <end position="771"/>
    </location>
</feature>
<dbReference type="GO" id="GO:0005576">
    <property type="term" value="C:extracellular region"/>
    <property type="evidence" value="ECO:0007669"/>
    <property type="project" value="InterPro"/>
</dbReference>
<feature type="signal peptide" evidence="5">
    <location>
        <begin position="1"/>
        <end position="29"/>
    </location>
</feature>
<evidence type="ECO:0000259" key="7">
    <source>
        <dbReference type="Pfam" id="PF02884"/>
    </source>
</evidence>
<dbReference type="OrthoDB" id="5980780at2759"/>
<evidence type="ECO:0000256" key="2">
    <source>
        <dbReference type="ARBA" id="ARBA00022729"/>
    </source>
</evidence>
<dbReference type="GO" id="GO:0030246">
    <property type="term" value="F:carbohydrate binding"/>
    <property type="evidence" value="ECO:0007669"/>
    <property type="project" value="InterPro"/>
</dbReference>
<reference evidence="9 10" key="1">
    <citation type="submission" date="2014-04" db="EMBL/GenBank/DDBJ databases">
        <authorList>
            <consortium name="DOE Joint Genome Institute"/>
            <person name="Kuo A."/>
            <person name="Girlanda M."/>
            <person name="Perotto S."/>
            <person name="Kohler A."/>
            <person name="Nagy L.G."/>
            <person name="Floudas D."/>
            <person name="Copeland A."/>
            <person name="Barry K.W."/>
            <person name="Cichocki N."/>
            <person name="Veneault-Fourrey C."/>
            <person name="LaButti K."/>
            <person name="Lindquist E.A."/>
            <person name="Lipzen A."/>
            <person name="Lundell T."/>
            <person name="Morin E."/>
            <person name="Murat C."/>
            <person name="Sun H."/>
            <person name="Tunlid A."/>
            <person name="Henrissat B."/>
            <person name="Grigoriev I.V."/>
            <person name="Hibbett D.S."/>
            <person name="Martin F."/>
            <person name="Nordberg H.P."/>
            <person name="Cantor M.N."/>
            <person name="Hua S.X."/>
        </authorList>
    </citation>
    <scope>NUCLEOTIDE SEQUENCE [LARGE SCALE GENOMIC DNA]</scope>
    <source>
        <strain evidence="9 10">MUT 4182</strain>
    </source>
</reference>
<dbReference type="InterPro" id="IPR012970">
    <property type="entry name" value="Lyase_8_alpha_N"/>
</dbReference>
<dbReference type="InterPro" id="IPR014718">
    <property type="entry name" value="GH-type_carb-bd"/>
</dbReference>
<keyword evidence="2 5" id="KW-0732">Signal</keyword>
<proteinExistence type="inferred from homology"/>
<dbReference type="Proteomes" id="UP000054248">
    <property type="component" value="Unassembled WGS sequence"/>
</dbReference>
<dbReference type="SUPFAM" id="SSF48230">
    <property type="entry name" value="Chondroitin AC/alginate lyase"/>
    <property type="match status" value="1"/>
</dbReference>
<dbReference type="GO" id="GO:0016837">
    <property type="term" value="F:carbon-oxygen lyase activity, acting on polysaccharides"/>
    <property type="evidence" value="ECO:0007669"/>
    <property type="project" value="UniProtKB-ARBA"/>
</dbReference>
<organism evidence="9 10">
    <name type="scientific">Tulasnella calospora MUT 4182</name>
    <dbReference type="NCBI Taxonomy" id="1051891"/>
    <lineage>
        <taxon>Eukaryota</taxon>
        <taxon>Fungi</taxon>
        <taxon>Dikarya</taxon>
        <taxon>Basidiomycota</taxon>
        <taxon>Agaricomycotina</taxon>
        <taxon>Agaricomycetes</taxon>
        <taxon>Cantharellales</taxon>
        <taxon>Tulasnellaceae</taxon>
        <taxon>Tulasnella</taxon>
    </lineage>
</organism>
<evidence type="ECO:0000256" key="3">
    <source>
        <dbReference type="ARBA" id="ARBA00023239"/>
    </source>
</evidence>
<feature type="compositionally biased region" description="Basic residues" evidence="4">
    <location>
        <begin position="832"/>
        <end position="850"/>
    </location>
</feature>
<accession>A0A0C3QIE4</accession>
<dbReference type="GO" id="GO:0005975">
    <property type="term" value="P:carbohydrate metabolic process"/>
    <property type="evidence" value="ECO:0007669"/>
    <property type="project" value="InterPro"/>
</dbReference>
<gene>
    <name evidence="9" type="ORF">M407DRAFT_24182</name>
</gene>
<protein>
    <submittedName>
        <fullName evidence="9">Polysaccharide lyase family 8 protein</fullName>
    </submittedName>
</protein>
<dbReference type="InterPro" id="IPR011071">
    <property type="entry name" value="Lyase_8-like_C"/>
</dbReference>
<dbReference type="InterPro" id="IPR004103">
    <property type="entry name" value="Lyase_8_C"/>
</dbReference>
<dbReference type="PANTHER" id="PTHR38481">
    <property type="entry name" value="HYALURONATE LYASE"/>
    <property type="match status" value="1"/>
</dbReference>
<dbReference type="Pfam" id="PF02278">
    <property type="entry name" value="Lyase_8"/>
    <property type="match status" value="1"/>
</dbReference>
<reference evidence="10" key="2">
    <citation type="submission" date="2015-01" db="EMBL/GenBank/DDBJ databases">
        <title>Evolutionary Origins and Diversification of the Mycorrhizal Mutualists.</title>
        <authorList>
            <consortium name="DOE Joint Genome Institute"/>
            <consortium name="Mycorrhizal Genomics Consortium"/>
            <person name="Kohler A."/>
            <person name="Kuo A."/>
            <person name="Nagy L.G."/>
            <person name="Floudas D."/>
            <person name="Copeland A."/>
            <person name="Barry K.W."/>
            <person name="Cichocki N."/>
            <person name="Veneault-Fourrey C."/>
            <person name="LaButti K."/>
            <person name="Lindquist E.A."/>
            <person name="Lipzen A."/>
            <person name="Lundell T."/>
            <person name="Morin E."/>
            <person name="Murat C."/>
            <person name="Riley R."/>
            <person name="Ohm R."/>
            <person name="Sun H."/>
            <person name="Tunlid A."/>
            <person name="Henrissat B."/>
            <person name="Grigoriev I.V."/>
            <person name="Hibbett D.S."/>
            <person name="Martin F."/>
        </authorList>
    </citation>
    <scope>NUCLEOTIDE SEQUENCE [LARGE SCALE GENOMIC DNA]</scope>
    <source>
        <strain evidence="10">MUT 4182</strain>
    </source>
</reference>
<dbReference type="SUPFAM" id="SSF49863">
    <property type="entry name" value="Hyaluronate lyase-like, C-terminal domain"/>
    <property type="match status" value="1"/>
</dbReference>
<dbReference type="AlphaFoldDB" id="A0A0C3QIE4"/>
<dbReference type="Pfam" id="PF02884">
    <property type="entry name" value="Lyase_8_C"/>
    <property type="match status" value="1"/>
</dbReference>
<evidence type="ECO:0000256" key="5">
    <source>
        <dbReference type="SAM" id="SignalP"/>
    </source>
</evidence>
<name>A0A0C3QIE4_9AGAM</name>
<dbReference type="Pfam" id="PF08124">
    <property type="entry name" value="Lyase_8_N"/>
    <property type="match status" value="1"/>
</dbReference>
<dbReference type="InterPro" id="IPR038970">
    <property type="entry name" value="Lyase_8"/>
</dbReference>
<evidence type="ECO:0000256" key="1">
    <source>
        <dbReference type="ARBA" id="ARBA00006699"/>
    </source>
</evidence>
<evidence type="ECO:0000256" key="4">
    <source>
        <dbReference type="SAM" id="MobiDB-lite"/>
    </source>
</evidence>
<feature type="region of interest" description="Disordered" evidence="4">
    <location>
        <begin position="826"/>
        <end position="850"/>
    </location>
</feature>
<dbReference type="Gene3D" id="2.70.98.10">
    <property type="match status" value="1"/>
</dbReference>
<feature type="chain" id="PRO_5002168441" evidence="5">
    <location>
        <begin position="30"/>
        <end position="850"/>
    </location>
</feature>
<dbReference type="Gene3D" id="2.60.220.10">
    <property type="entry name" value="Polysaccharide lyase family 8-like, C-terminal"/>
    <property type="match status" value="1"/>
</dbReference>
<evidence type="ECO:0000259" key="8">
    <source>
        <dbReference type="Pfam" id="PF08124"/>
    </source>
</evidence>
<dbReference type="HOGENOM" id="CLU_004172_3_0_1"/>
<dbReference type="InterPro" id="IPR011013">
    <property type="entry name" value="Gal_mutarotase_sf_dom"/>
</dbReference>
<evidence type="ECO:0000313" key="10">
    <source>
        <dbReference type="Proteomes" id="UP000054248"/>
    </source>
</evidence>
<dbReference type="Gene3D" id="1.50.10.100">
    <property type="entry name" value="Chondroitin AC/alginate lyase"/>
    <property type="match status" value="1"/>
</dbReference>
<keyword evidence="10" id="KW-1185">Reference proteome</keyword>
<evidence type="ECO:0000313" key="9">
    <source>
        <dbReference type="EMBL" id="KIO26601.1"/>
    </source>
</evidence>
<keyword evidence="3 9" id="KW-0456">Lyase</keyword>
<dbReference type="PANTHER" id="PTHR38481:SF1">
    <property type="entry name" value="HYALURONATE LYASE"/>
    <property type="match status" value="1"/>
</dbReference>
<comment type="similarity">
    <text evidence="1">Belongs to the polysaccharide lyase 8 family.</text>
</comment>
<dbReference type="EMBL" id="KN823022">
    <property type="protein sequence ID" value="KIO26601.1"/>
    <property type="molecule type" value="Genomic_DNA"/>
</dbReference>
<evidence type="ECO:0000259" key="6">
    <source>
        <dbReference type="Pfam" id="PF02278"/>
    </source>
</evidence>
<dbReference type="SUPFAM" id="SSF74650">
    <property type="entry name" value="Galactose mutarotase-like"/>
    <property type="match status" value="1"/>
</dbReference>
<sequence>MKLPGATSAAGAALLSLFATTTLIPAVKANNNSTNSTSTSSVHDDIQTLFRQKISYIVDTLTGKNSGSITKYLDTEQPNGQFTDVNYASGCNAQRSNWPAQQHWTRLRPIAAAYSDLVPHSSSLSQKPPKQFSNNATVKQDLDLAMNWWFSNDFNETSCLDKGGLSHPGTCPCSTPGMWNPNWFANVISIPQLSGEACLLYNSTLTTAQRTSCVSIGDRAYVPPSTNVTGIGVLTGANALDLAYVGVSTGLLKYVGGMGGGAEQVADAYRRTHDELVIKTGLRQDGIQPDGSFSQHEGILYNGNYGKDYTSSVLSLELPAAGTQYEGGDTTKEAFGKHVDGFQWMIYGNNATSVLHWDLSTVGRMISYAVVDNQATANLKLNLSLVQELGEMWEASAITDATYCLLKNDTFSNANVNELVGNRMFWSNDYMVHRGQNYVSTLKMVSTRTTNTECLNGQNMKGFHLGQGVVFNYVSGTEYEDVAGAWDWNLIPGTTTAYGATPLTCDQTEWDGKESFVGGASNGKVGVAAMKWTHAMRADILAYQKAWFFFEGGVHHVLVPGVQSAAGAPVYSVLDQKRHNATGIYVDGQLLSATNSSSGHYSSIHSLWYGGVGYAFDTSATGRGCASVNLKTGLQTGKWADIGTSSAGNASVDMFSAWIQHDSSALSEPVSYSVYPGTKSQAEFEAKANNRTITVVRNDVAASAVLDAESQTLMAVFWGAGNVTIPAGLAEGENTNGTFVIASNSPVTLVLDLVSGIGAVADPTQSLGSVTLTIGTPPSPVGAQQLTNDGGADQELQFGTITVALPQGRDAGRSIEVDFNGRNAAGSELHAKEKKKRVQRYKLKRKQHQG</sequence>
<dbReference type="InterPro" id="IPR008929">
    <property type="entry name" value="Chondroitin_lyas"/>
</dbReference>